<organism evidence="1 2">
    <name type="scientific">Rhizopogon vesiculosus</name>
    <dbReference type="NCBI Taxonomy" id="180088"/>
    <lineage>
        <taxon>Eukaryota</taxon>
        <taxon>Fungi</taxon>
        <taxon>Dikarya</taxon>
        <taxon>Basidiomycota</taxon>
        <taxon>Agaricomycotina</taxon>
        <taxon>Agaricomycetes</taxon>
        <taxon>Agaricomycetidae</taxon>
        <taxon>Boletales</taxon>
        <taxon>Suillineae</taxon>
        <taxon>Rhizopogonaceae</taxon>
        <taxon>Rhizopogon</taxon>
    </lineage>
</organism>
<dbReference type="OrthoDB" id="2654453at2759"/>
<proteinExistence type="predicted"/>
<protein>
    <recommendedName>
        <fullName evidence="3">Anaphase-promoting complex subunit 4 WD40 domain-containing protein</fullName>
    </recommendedName>
</protein>
<keyword evidence="2" id="KW-1185">Reference proteome</keyword>
<comment type="caution">
    <text evidence="1">The sequence shown here is derived from an EMBL/GenBank/DDBJ whole genome shotgun (WGS) entry which is preliminary data.</text>
</comment>
<evidence type="ECO:0000313" key="2">
    <source>
        <dbReference type="Proteomes" id="UP000183567"/>
    </source>
</evidence>
<name>A0A1J8QD70_9AGAM</name>
<dbReference type="InterPro" id="IPR036322">
    <property type="entry name" value="WD40_repeat_dom_sf"/>
</dbReference>
<dbReference type="EMBL" id="LVVM01000979">
    <property type="protein sequence ID" value="OJA19606.1"/>
    <property type="molecule type" value="Genomic_DNA"/>
</dbReference>
<dbReference type="Proteomes" id="UP000183567">
    <property type="component" value="Unassembled WGS sequence"/>
</dbReference>
<evidence type="ECO:0000313" key="1">
    <source>
        <dbReference type="EMBL" id="OJA19606.1"/>
    </source>
</evidence>
<dbReference type="SUPFAM" id="SSF50978">
    <property type="entry name" value="WD40 repeat-like"/>
    <property type="match status" value="1"/>
</dbReference>
<reference evidence="1 2" key="1">
    <citation type="submission" date="2016-03" db="EMBL/GenBank/DDBJ databases">
        <title>Comparative genomics of the ectomycorrhizal sister species Rhizopogon vinicolor and Rhizopogon vesiculosus (Basidiomycota: Boletales) reveals a divergence of the mating type B locus.</title>
        <authorList>
            <person name="Mujic A.B."/>
            <person name="Kuo A."/>
            <person name="Tritt A."/>
            <person name="Lipzen A."/>
            <person name="Chen C."/>
            <person name="Johnson J."/>
            <person name="Sharma A."/>
            <person name="Barry K."/>
            <person name="Grigoriev I.V."/>
            <person name="Spatafora J.W."/>
        </authorList>
    </citation>
    <scope>NUCLEOTIDE SEQUENCE [LARGE SCALE GENOMIC DNA]</scope>
    <source>
        <strain evidence="1 2">AM-OR11-056</strain>
    </source>
</reference>
<evidence type="ECO:0008006" key="3">
    <source>
        <dbReference type="Google" id="ProtNLM"/>
    </source>
</evidence>
<dbReference type="STRING" id="180088.A0A1J8QD70"/>
<sequence>MNGFSLHQLDNGACICTYNTNPLETFLKQVIFGEKATLVVGGSDDGVIYIFNKNEGMLKQVLRHADKGQVQTVMTYDRAHYSVIFKATSMNNAELTISIWSRKWDNAETSINHPLGT</sequence>
<gene>
    <name evidence="1" type="ORF">AZE42_10260</name>
</gene>
<accession>A0A1J8QD70</accession>
<dbReference type="AlphaFoldDB" id="A0A1J8QD70"/>